<feature type="region of interest" description="Disordered" evidence="5">
    <location>
        <begin position="1"/>
        <end position="29"/>
    </location>
</feature>
<dbReference type="AlphaFoldDB" id="A0A1J4KIX0"/>
<name>A0A1J4KIX0_9EUKA</name>
<dbReference type="GO" id="GO:0008270">
    <property type="term" value="F:zinc ion binding"/>
    <property type="evidence" value="ECO:0007669"/>
    <property type="project" value="UniProtKB-KW"/>
</dbReference>
<dbReference type="Pfam" id="PF02891">
    <property type="entry name" value="zf-MIZ"/>
    <property type="match status" value="1"/>
</dbReference>
<dbReference type="InterPro" id="IPR013083">
    <property type="entry name" value="Znf_RING/FYVE/PHD"/>
</dbReference>
<dbReference type="EMBL" id="MLAK01000634">
    <property type="protein sequence ID" value="OHT09630.1"/>
    <property type="molecule type" value="Genomic_DNA"/>
</dbReference>
<evidence type="ECO:0000256" key="1">
    <source>
        <dbReference type="ARBA" id="ARBA00022723"/>
    </source>
</evidence>
<protein>
    <recommendedName>
        <fullName evidence="6">SP-RING-type domain-containing protein</fullName>
    </recommendedName>
</protein>
<dbReference type="VEuPathDB" id="TrichDB:TRFO_21440"/>
<proteinExistence type="predicted"/>
<gene>
    <name evidence="7" type="ORF">TRFO_21440</name>
</gene>
<keyword evidence="8" id="KW-1185">Reference proteome</keyword>
<dbReference type="PANTHER" id="PTHR10782">
    <property type="entry name" value="ZINC FINGER MIZ DOMAIN-CONTAINING PROTEIN"/>
    <property type="match status" value="1"/>
</dbReference>
<keyword evidence="2 4" id="KW-0863">Zinc-finger</keyword>
<reference evidence="7" key="1">
    <citation type="submission" date="2016-10" db="EMBL/GenBank/DDBJ databases">
        <authorList>
            <person name="Benchimol M."/>
            <person name="Almeida L.G."/>
            <person name="Vasconcelos A.T."/>
            <person name="Perreira-Neves A."/>
            <person name="Rosa I.A."/>
            <person name="Tasca T."/>
            <person name="Bogo M.R."/>
            <person name="de Souza W."/>
        </authorList>
    </citation>
    <scope>NUCLEOTIDE SEQUENCE [LARGE SCALE GENOMIC DNA]</scope>
    <source>
        <strain evidence="7">K</strain>
    </source>
</reference>
<dbReference type="PROSITE" id="PS51044">
    <property type="entry name" value="ZF_SP_RING"/>
    <property type="match status" value="1"/>
</dbReference>
<comment type="caution">
    <text evidence="7">The sequence shown here is derived from an EMBL/GenBank/DDBJ whole genome shotgun (WGS) entry which is preliminary data.</text>
</comment>
<evidence type="ECO:0000256" key="2">
    <source>
        <dbReference type="ARBA" id="ARBA00022771"/>
    </source>
</evidence>
<evidence type="ECO:0000313" key="7">
    <source>
        <dbReference type="EMBL" id="OHT09630.1"/>
    </source>
</evidence>
<feature type="compositionally biased region" description="Polar residues" evidence="5">
    <location>
        <begin position="15"/>
        <end position="29"/>
    </location>
</feature>
<keyword evidence="3" id="KW-0862">Zinc</keyword>
<feature type="compositionally biased region" description="Basic residues" evidence="5">
    <location>
        <begin position="1"/>
        <end position="10"/>
    </location>
</feature>
<sequence>MIQLKSHRRIKDQLQDSSDQGRLSANSSPLRNTCNSINKTFVLCQKSLRKNALSDENHDYNVHFSNYSDYTFPTVCINGRLFDINTIVYEIVHKKEHAPYIPDVSRLSDTCPYSLNIITCPARSFLCMHSQCFDLRSFLLLQNDESWFCPICHTPMPIDSIRFDPNFWKNVRKTQNSDKLPNNKNFINKATDDCFHNESYDESVADI</sequence>
<dbReference type="PANTHER" id="PTHR10782:SF4">
    <property type="entry name" value="TONALLI, ISOFORM E"/>
    <property type="match status" value="1"/>
</dbReference>
<dbReference type="GeneID" id="94836674"/>
<dbReference type="RefSeq" id="XP_068362766.1">
    <property type="nucleotide sequence ID" value="XM_068501970.1"/>
</dbReference>
<dbReference type="GO" id="GO:0016925">
    <property type="term" value="P:protein sumoylation"/>
    <property type="evidence" value="ECO:0007669"/>
    <property type="project" value="TreeGrafter"/>
</dbReference>
<evidence type="ECO:0000256" key="5">
    <source>
        <dbReference type="SAM" id="MobiDB-lite"/>
    </source>
</evidence>
<dbReference type="InterPro" id="IPR004181">
    <property type="entry name" value="Znf_MIZ"/>
</dbReference>
<dbReference type="GO" id="GO:0061665">
    <property type="term" value="F:SUMO ligase activity"/>
    <property type="evidence" value="ECO:0007669"/>
    <property type="project" value="TreeGrafter"/>
</dbReference>
<evidence type="ECO:0000259" key="6">
    <source>
        <dbReference type="PROSITE" id="PS51044"/>
    </source>
</evidence>
<accession>A0A1J4KIX0</accession>
<dbReference type="OrthoDB" id="28127at2759"/>
<evidence type="ECO:0000256" key="4">
    <source>
        <dbReference type="PROSITE-ProRule" id="PRU00452"/>
    </source>
</evidence>
<keyword evidence="1" id="KW-0479">Metal-binding</keyword>
<dbReference type="GO" id="GO:0000785">
    <property type="term" value="C:chromatin"/>
    <property type="evidence" value="ECO:0007669"/>
    <property type="project" value="TreeGrafter"/>
</dbReference>
<evidence type="ECO:0000313" key="8">
    <source>
        <dbReference type="Proteomes" id="UP000179807"/>
    </source>
</evidence>
<dbReference type="Proteomes" id="UP000179807">
    <property type="component" value="Unassembled WGS sequence"/>
</dbReference>
<evidence type="ECO:0000256" key="3">
    <source>
        <dbReference type="ARBA" id="ARBA00022833"/>
    </source>
</evidence>
<organism evidence="7 8">
    <name type="scientific">Tritrichomonas foetus</name>
    <dbReference type="NCBI Taxonomy" id="1144522"/>
    <lineage>
        <taxon>Eukaryota</taxon>
        <taxon>Metamonada</taxon>
        <taxon>Parabasalia</taxon>
        <taxon>Tritrichomonadida</taxon>
        <taxon>Tritrichomonadidae</taxon>
        <taxon>Tritrichomonas</taxon>
    </lineage>
</organism>
<feature type="domain" description="SP-RING-type" evidence="6">
    <location>
        <begin position="96"/>
        <end position="176"/>
    </location>
</feature>
<dbReference type="Gene3D" id="3.30.40.10">
    <property type="entry name" value="Zinc/RING finger domain, C3HC4 (zinc finger)"/>
    <property type="match status" value="1"/>
</dbReference>